<evidence type="ECO:0000259" key="1">
    <source>
        <dbReference type="Pfam" id="PF06985"/>
    </source>
</evidence>
<reference evidence="2" key="1">
    <citation type="journal article" date="2020" name="bioRxiv">
        <title>Whole genome comparisons of ergot fungi reveals the divergence and evolution of species within the genus Claviceps are the result of varying mechanisms driving genome evolution and host range expansion.</title>
        <authorList>
            <person name="Wyka S.A."/>
            <person name="Mondo S.J."/>
            <person name="Liu M."/>
            <person name="Dettman J."/>
            <person name="Nalam V."/>
            <person name="Broders K.D."/>
        </authorList>
    </citation>
    <scope>NUCLEOTIDE SEQUENCE</scope>
    <source>
        <strain evidence="2">CCC 489</strain>
    </source>
</reference>
<dbReference type="Pfam" id="PF06985">
    <property type="entry name" value="HET"/>
    <property type="match status" value="1"/>
</dbReference>
<name>A0A8K0J8U3_9HYPO</name>
<sequence length="475" mass="51783">MGEIYSGASLTLIIAAEDDALHGIAGLSTPREHQLSLRLNNALYTTSLVRPDLEVASSKWASRAWTLEEGLLSHRRLIFTPSQVYFQCRALHCYESLSLPLRLAPDWQLGRVFPAGGDAHPAQAGRIKRLIEAYMCRDLTNHDERLDAIKALLREYGRADGLAVPYFLGLPLFHSHGLVTTGVVSETDRLAASLGWIVCDGKSTAANTANTANTVDAAATTVATTLEAPSEPCCSRTTTSFPSWTWLAWRLRRKKTTPTPDNLCFTFNLVGDTSPVLHGVSAAPRMEISVGFTDDATVLSWEIDGDAISGKPTEAISFLRLETYCFGLTAFVDTTCPPTAAAAVWSCLGTHNRRLVQDMVRTALPRAELSPPVLAADRPPDEPAELAKHEMPLLGVLVSGRNWKGGDSPCQVTVLICGHSTWEDGRWVRLGALALECEALCVESGGDGVMRGVKTGDEERTPRDLPVRRREVYLY</sequence>
<comment type="caution">
    <text evidence="2">The sequence shown here is derived from an EMBL/GenBank/DDBJ whole genome shotgun (WGS) entry which is preliminary data.</text>
</comment>
<dbReference type="AlphaFoldDB" id="A0A8K0J8U3"/>
<gene>
    <name evidence="2" type="ORF">E4U42_002381</name>
</gene>
<protein>
    <recommendedName>
        <fullName evidence="1">Heterokaryon incompatibility domain-containing protein</fullName>
    </recommendedName>
</protein>
<keyword evidence="3" id="KW-1185">Reference proteome</keyword>
<dbReference type="InterPro" id="IPR010730">
    <property type="entry name" value="HET"/>
</dbReference>
<dbReference type="Proteomes" id="UP000811619">
    <property type="component" value="Unassembled WGS sequence"/>
</dbReference>
<evidence type="ECO:0000313" key="2">
    <source>
        <dbReference type="EMBL" id="KAG5927289.1"/>
    </source>
</evidence>
<accession>A0A8K0J8U3</accession>
<dbReference type="PANTHER" id="PTHR33112:SF1">
    <property type="entry name" value="HETEROKARYON INCOMPATIBILITY DOMAIN-CONTAINING PROTEIN"/>
    <property type="match status" value="1"/>
</dbReference>
<dbReference type="PANTHER" id="PTHR33112">
    <property type="entry name" value="DOMAIN PROTEIN, PUTATIVE-RELATED"/>
    <property type="match status" value="1"/>
</dbReference>
<dbReference type="OrthoDB" id="5428863at2759"/>
<organism evidence="2 3">
    <name type="scientific">Claviceps africana</name>
    <dbReference type="NCBI Taxonomy" id="83212"/>
    <lineage>
        <taxon>Eukaryota</taxon>
        <taxon>Fungi</taxon>
        <taxon>Dikarya</taxon>
        <taxon>Ascomycota</taxon>
        <taxon>Pezizomycotina</taxon>
        <taxon>Sordariomycetes</taxon>
        <taxon>Hypocreomycetidae</taxon>
        <taxon>Hypocreales</taxon>
        <taxon>Clavicipitaceae</taxon>
        <taxon>Claviceps</taxon>
    </lineage>
</organism>
<evidence type="ECO:0000313" key="3">
    <source>
        <dbReference type="Proteomes" id="UP000811619"/>
    </source>
</evidence>
<dbReference type="EMBL" id="SRPY01000194">
    <property type="protein sequence ID" value="KAG5927289.1"/>
    <property type="molecule type" value="Genomic_DNA"/>
</dbReference>
<feature type="domain" description="Heterokaryon incompatibility" evidence="1">
    <location>
        <begin position="1"/>
        <end position="69"/>
    </location>
</feature>
<proteinExistence type="predicted"/>